<dbReference type="GO" id="GO:0005739">
    <property type="term" value="C:mitochondrion"/>
    <property type="evidence" value="ECO:0007669"/>
    <property type="project" value="TreeGrafter"/>
</dbReference>
<dbReference type="InterPro" id="IPR049076">
    <property type="entry name" value="ACCA"/>
</dbReference>
<name>A0A0F8ADI9_LARCR</name>
<dbReference type="PROSITE" id="PS50980">
    <property type="entry name" value="COA_CT_NTER"/>
    <property type="match status" value="1"/>
</dbReference>
<gene>
    <name evidence="3" type="ORF">EH28_00388</name>
</gene>
<evidence type="ECO:0000259" key="2">
    <source>
        <dbReference type="PROSITE" id="PS50989"/>
    </source>
</evidence>
<dbReference type="GO" id="GO:0003989">
    <property type="term" value="F:acetyl-CoA carboxylase activity"/>
    <property type="evidence" value="ECO:0007669"/>
    <property type="project" value="InterPro"/>
</dbReference>
<dbReference type="InterPro" id="IPR029045">
    <property type="entry name" value="ClpP/crotonase-like_dom_sf"/>
</dbReference>
<dbReference type="EMBL" id="KQ042568">
    <property type="protein sequence ID" value="KKF13676.1"/>
    <property type="molecule type" value="Genomic_DNA"/>
</dbReference>
<protein>
    <submittedName>
        <fullName evidence="3">Acetyl-CoA carboxylase</fullName>
    </submittedName>
</protein>
<evidence type="ECO:0000313" key="3">
    <source>
        <dbReference type="EMBL" id="KKF13676.1"/>
    </source>
</evidence>
<dbReference type="AlphaFoldDB" id="A0A0F8ADI9"/>
<dbReference type="InterPro" id="IPR011762">
    <property type="entry name" value="COA_CT_N"/>
</dbReference>
<organism evidence="3">
    <name type="scientific">Larimichthys crocea</name>
    <name type="common">Large yellow croaker</name>
    <name type="synonym">Pseudosciaena crocea</name>
    <dbReference type="NCBI Taxonomy" id="215358"/>
    <lineage>
        <taxon>Eukaryota</taxon>
        <taxon>Metazoa</taxon>
        <taxon>Chordata</taxon>
        <taxon>Craniata</taxon>
        <taxon>Vertebrata</taxon>
        <taxon>Euteleostomi</taxon>
        <taxon>Actinopterygii</taxon>
        <taxon>Neopterygii</taxon>
        <taxon>Teleostei</taxon>
        <taxon>Neoteleostei</taxon>
        <taxon>Acanthomorphata</taxon>
        <taxon>Eupercaria</taxon>
        <taxon>Sciaenidae</taxon>
        <taxon>Larimichthys</taxon>
    </lineage>
</organism>
<dbReference type="FunFam" id="3.90.226.10:FF:000010">
    <property type="entry name" value="acetyl-CoA carboxylase isoform X2"/>
    <property type="match status" value="1"/>
</dbReference>
<dbReference type="Gene3D" id="3.90.226.10">
    <property type="entry name" value="2-enoyl-CoA Hydratase, Chain A, domain 1"/>
    <property type="match status" value="2"/>
</dbReference>
<dbReference type="PROSITE" id="PS50989">
    <property type="entry name" value="COA_CT_CTER"/>
    <property type="match status" value="1"/>
</dbReference>
<accession>A0A0F8ADI9</accession>
<dbReference type="InterPro" id="IPR034733">
    <property type="entry name" value="AcCoA_carboxyl_beta"/>
</dbReference>
<sequence length="473" mass="54090">MHNNGVTHTTVPDDFEGVFTILRWLSYMPKNKYSPVPVISTTDPVDREIEYTPTKAPYDPRWMLAGRPHPTVRGAWQSGFFDHGSFMEIMESWAQTVVVGRARLGGISLGVIAVETRTVEFTVPADPANLDSESKVLQQAGQVWFPDSAFKTAQAISDFNRERLPLMVFANWRGFSGGMKDMYDQILKFGAYIVDALRGFHQPVLVYIPPQAELRGGSWVVIDPTINPLCMELYADRESRGGVLEAEGTVEIKFRRKDLLKTMRRLDSVYAGLVEQLASLELSDKQCKELESKLKAREEFLLPIYHQVAVQFVELHDTPGRMQEKGVITDILDWKNVRTFFYWRLRRLLLEQVVKCEILQANKDLSDGHMQSMLRRWFVETEGTVKAYLWDNNQAVVEWLEKHLSEEDGARSAIRENIKYLKRENTLKHIRSLVQANPDVAMDCIIHMSHNITPSQRAKLSHLLATMDSTSTS</sequence>
<reference evidence="3" key="1">
    <citation type="journal article" date="2015" name="PLoS Genet.">
        <title>Genome Sequencing of the Perciform Fish Larimichthys crocea Provides Insights into Molecular and Genetic Mechanisms of Stress Adaptation.</title>
        <authorList>
            <person name="Ao J."/>
            <person name="Mu Y."/>
            <person name="Xiang L.X."/>
            <person name="Fan D."/>
            <person name="Feng M."/>
            <person name="Zhang S."/>
            <person name="Shi Q."/>
            <person name="Zhu L.Y."/>
            <person name="Li T."/>
            <person name="Ding Y."/>
            <person name="Nie L."/>
            <person name="Li Q."/>
            <person name="Dong W.R."/>
            <person name="Jiang L."/>
            <person name="Sun B."/>
            <person name="Zhang X."/>
            <person name="Li M."/>
            <person name="Zhang H.Q."/>
            <person name="Xie S."/>
            <person name="Zhu Y."/>
            <person name="Jiang X."/>
            <person name="Wang X."/>
            <person name="Mu P."/>
            <person name="Chen W."/>
            <person name="Yue Z."/>
            <person name="Wang Z."/>
            <person name="Wang J."/>
            <person name="Shao J.Z."/>
            <person name="Chen X."/>
        </authorList>
    </citation>
    <scope>NUCLEOTIDE SEQUENCE [LARGE SCALE GENOMIC DNA]</scope>
    <source>
        <strain evidence="3">SSNF</strain>
        <tissue evidence="3">Blood</tissue>
    </source>
</reference>
<feature type="domain" description="CoA carboxyltransferase N-terminal" evidence="1">
    <location>
        <begin position="1"/>
        <end position="40"/>
    </location>
</feature>
<proteinExistence type="predicted"/>
<dbReference type="GO" id="GO:0006633">
    <property type="term" value="P:fatty acid biosynthetic process"/>
    <property type="evidence" value="ECO:0007669"/>
    <property type="project" value="TreeGrafter"/>
</dbReference>
<dbReference type="Pfam" id="PF01039">
    <property type="entry name" value="Carboxyl_trans"/>
    <property type="match status" value="1"/>
</dbReference>
<dbReference type="InterPro" id="IPR011763">
    <property type="entry name" value="COA_CT_C"/>
</dbReference>
<dbReference type="PANTHER" id="PTHR45728:SF1">
    <property type="entry name" value="ACETYL-COA CARBOXYLASE 2"/>
    <property type="match status" value="1"/>
</dbReference>
<dbReference type="PANTHER" id="PTHR45728">
    <property type="entry name" value="ACETYL-COA CARBOXYLASE, ISOFORM A"/>
    <property type="match status" value="1"/>
</dbReference>
<feature type="domain" description="CoA carboxyltransferase C-terminal" evidence="2">
    <location>
        <begin position="44"/>
        <end position="360"/>
    </location>
</feature>
<evidence type="ECO:0000259" key="1">
    <source>
        <dbReference type="PROSITE" id="PS50980"/>
    </source>
</evidence>
<dbReference type="SUPFAM" id="SSF52096">
    <property type="entry name" value="ClpP/crotonase"/>
    <property type="match status" value="1"/>
</dbReference>